<comment type="caution">
    <text evidence="11">The sequence shown here is derived from an EMBL/GenBank/DDBJ whole genome shotgun (WGS) entry which is preliminary data.</text>
</comment>
<dbReference type="InterPro" id="IPR050173">
    <property type="entry name" value="ABC_transporter_C-like"/>
</dbReference>
<dbReference type="Gene3D" id="1.20.1560.10">
    <property type="entry name" value="ABC transporter type 1, transmembrane domain"/>
    <property type="match status" value="2"/>
</dbReference>
<dbReference type="InterPro" id="IPR036640">
    <property type="entry name" value="ABC1_TM_sf"/>
</dbReference>
<dbReference type="GO" id="GO:0140359">
    <property type="term" value="F:ABC-type transporter activity"/>
    <property type="evidence" value="ECO:0007669"/>
    <property type="project" value="InterPro"/>
</dbReference>
<evidence type="ECO:0000256" key="1">
    <source>
        <dbReference type="ARBA" id="ARBA00004141"/>
    </source>
</evidence>
<evidence type="ECO:0000256" key="6">
    <source>
        <dbReference type="ARBA" id="ARBA00022989"/>
    </source>
</evidence>
<evidence type="ECO:0000313" key="12">
    <source>
        <dbReference type="Proteomes" id="UP001233999"/>
    </source>
</evidence>
<dbReference type="Gene3D" id="3.40.50.300">
    <property type="entry name" value="P-loop containing nucleotide triphosphate hydrolases"/>
    <property type="match status" value="2"/>
</dbReference>
<evidence type="ECO:0000256" key="2">
    <source>
        <dbReference type="ARBA" id="ARBA00022448"/>
    </source>
</evidence>
<evidence type="ECO:0000256" key="5">
    <source>
        <dbReference type="ARBA" id="ARBA00022840"/>
    </source>
</evidence>
<dbReference type="GO" id="GO:0005524">
    <property type="term" value="F:ATP binding"/>
    <property type="evidence" value="ECO:0007669"/>
    <property type="project" value="UniProtKB-KW"/>
</dbReference>
<accession>A0AAD7Z6T3</accession>
<evidence type="ECO:0000256" key="4">
    <source>
        <dbReference type="ARBA" id="ARBA00022741"/>
    </source>
</evidence>
<dbReference type="GO" id="GO:0016020">
    <property type="term" value="C:membrane"/>
    <property type="evidence" value="ECO:0007669"/>
    <property type="project" value="UniProtKB-SubCell"/>
</dbReference>
<dbReference type="Pfam" id="PF00664">
    <property type="entry name" value="ABC_membrane"/>
    <property type="match status" value="1"/>
</dbReference>
<feature type="transmembrane region" description="Helical" evidence="8">
    <location>
        <begin position="20"/>
        <end position="41"/>
    </location>
</feature>
<feature type="domain" description="ABC transporter" evidence="9">
    <location>
        <begin position="122"/>
        <end position="349"/>
    </location>
</feature>
<proteinExistence type="predicted"/>
<keyword evidence="7 8" id="KW-0472">Membrane</keyword>
<dbReference type="CDD" id="cd03244">
    <property type="entry name" value="ABCC_MRP_domain2"/>
    <property type="match status" value="1"/>
</dbReference>
<evidence type="ECO:0000256" key="8">
    <source>
        <dbReference type="SAM" id="Phobius"/>
    </source>
</evidence>
<feature type="domain" description="ABC transmembrane type-1" evidence="10">
    <location>
        <begin position="443"/>
        <end position="700"/>
    </location>
</feature>
<comment type="subcellular location">
    <subcellularLocation>
        <location evidence="1">Membrane</location>
        <topology evidence="1">Multi-pass membrane protein</topology>
    </subcellularLocation>
</comment>
<dbReference type="InterPro" id="IPR017871">
    <property type="entry name" value="ABC_transporter-like_CS"/>
</dbReference>
<dbReference type="PROSITE" id="PS00211">
    <property type="entry name" value="ABC_TRANSPORTER_1"/>
    <property type="match status" value="2"/>
</dbReference>
<dbReference type="SMART" id="SM00382">
    <property type="entry name" value="AAA"/>
    <property type="match status" value="2"/>
</dbReference>
<dbReference type="FunFam" id="3.40.50.300:FF:000997">
    <property type="entry name" value="Multidrug resistance-associated protein 1"/>
    <property type="match status" value="1"/>
</dbReference>
<dbReference type="AlphaFoldDB" id="A0AAD7Z6T3"/>
<organism evidence="11 12">
    <name type="scientific">Diploptera punctata</name>
    <name type="common">Pacific beetle cockroach</name>
    <dbReference type="NCBI Taxonomy" id="6984"/>
    <lineage>
        <taxon>Eukaryota</taxon>
        <taxon>Metazoa</taxon>
        <taxon>Ecdysozoa</taxon>
        <taxon>Arthropoda</taxon>
        <taxon>Hexapoda</taxon>
        <taxon>Insecta</taxon>
        <taxon>Pterygota</taxon>
        <taxon>Neoptera</taxon>
        <taxon>Polyneoptera</taxon>
        <taxon>Dictyoptera</taxon>
        <taxon>Blattodea</taxon>
        <taxon>Blaberoidea</taxon>
        <taxon>Blaberidae</taxon>
        <taxon>Diplopterinae</taxon>
        <taxon>Diploptera</taxon>
    </lineage>
</organism>
<sequence length="973" mass="108746">LRNMELKYLKGRKYLDALCVYFWATSPVLISVFTFVTYVLLGNKLTAATIFTSMALLNMLISPLNAFPWVLNGLMEAWVSLKRIQRLLELPDMDIDTYYTPLPEDNASLAVFVKSGTFDWGIPSSDREKEHGESSVTEESTKFCLSNLSFTVSQLYLINVGNGKSSLLSALLAELNKESGVIVLSDLDRGFGFVTQQPWLQRGTVRDNILFGKSFEHSRYKAVIEACCLMEDFESLPDGDMTGVGEGGATLSGGQRARVALARAVYQDKNIYLLDDILSAVDVNVARLIFHKCITGLLQNKTRILCTHHIQYLLSADMVLVMDNGKITKQGKPAEILTEFDDYLSPSELDMSESGSSHKKVMNEVEVDTLSIDSILEEEECEVGSVQLNVYMSYLRAVGYLLTIAILISILLMQSSKNLTDWWLSYWVSEDSVVPRNHTNSSDFVFDVNDGEDFTYYLIIYAVLAVLNTVFTLFRAFLFAYGGIHAAKNIHERLLNSIIKAKVTFFDVTPVGRILNRFSSDMYAIDDSLPFIMNILLAQFFGLLGTLVITIYGMPWLILILAPLVPIYHWLQDLYRLTSRELKRLSSVTLSPVYSHFNETLMGLSTIRSFRAVTRFKRENEENVEANQKCQYASNAAAQWLGLRLQFIGVAMVTGIGVIAVLQHQFNVADAGMIGLAISYALSVTGLLNGVVNAFTETEKEMIAVERAYQYVDQVEPEKFSAMLAPPYAWPSQGVICFNDVVLKYRDHLAPSLKGISFTTRPAEKLGVVGRTGAGKSSLFMALFRMSELSGGEILIDTVNIAHIGLVDLRSRLAVIPQEPFLFCGTVKENIDPLNEYHDAELFQAIQRCHLTSAVNRLGGLEAQVGHGGRNLSVGQRQLLCLVRAVLHNAKILCIDEATANVDGETDRHIQQTLRTCFQKSTVITIAHRVRTIMDSDRVLVMGDGEILEFDSPDTLLENKESHFSKLWHQECH</sequence>
<feature type="transmembrane region" description="Helical" evidence="8">
    <location>
        <begin position="394"/>
        <end position="413"/>
    </location>
</feature>
<dbReference type="PROSITE" id="PS50929">
    <property type="entry name" value="ABC_TM1F"/>
    <property type="match status" value="2"/>
</dbReference>
<dbReference type="FunFam" id="3.40.50.300:FF:000163">
    <property type="entry name" value="Multidrug resistance-associated protein member 4"/>
    <property type="match status" value="1"/>
</dbReference>
<dbReference type="Pfam" id="PF00005">
    <property type="entry name" value="ABC_tran"/>
    <property type="match status" value="2"/>
</dbReference>
<name>A0AAD7Z6T3_DIPPU</name>
<dbReference type="FunFam" id="1.20.1560.10:FF:000113">
    <property type="entry name" value="ABC transporter, putative"/>
    <property type="match status" value="1"/>
</dbReference>
<dbReference type="InterPro" id="IPR027417">
    <property type="entry name" value="P-loop_NTPase"/>
</dbReference>
<evidence type="ECO:0000259" key="9">
    <source>
        <dbReference type="PROSITE" id="PS50893"/>
    </source>
</evidence>
<feature type="domain" description="ABC transmembrane type-1" evidence="10">
    <location>
        <begin position="1"/>
        <end position="76"/>
    </location>
</feature>
<dbReference type="InterPro" id="IPR003439">
    <property type="entry name" value="ABC_transporter-like_ATP-bd"/>
</dbReference>
<dbReference type="SUPFAM" id="SSF90123">
    <property type="entry name" value="ABC transporter transmembrane region"/>
    <property type="match status" value="2"/>
</dbReference>
<keyword evidence="3 8" id="KW-0812">Transmembrane</keyword>
<feature type="domain" description="ABC transporter" evidence="9">
    <location>
        <begin position="736"/>
        <end position="969"/>
    </location>
</feature>
<keyword evidence="6 8" id="KW-1133">Transmembrane helix</keyword>
<feature type="transmembrane region" description="Helical" evidence="8">
    <location>
        <begin position="647"/>
        <end position="666"/>
    </location>
</feature>
<feature type="non-terminal residue" evidence="11">
    <location>
        <position position="973"/>
    </location>
</feature>
<evidence type="ECO:0008006" key="13">
    <source>
        <dbReference type="Google" id="ProtNLM"/>
    </source>
</evidence>
<evidence type="ECO:0000313" key="11">
    <source>
        <dbReference type="EMBL" id="KAJ9574989.1"/>
    </source>
</evidence>
<dbReference type="PROSITE" id="PS50893">
    <property type="entry name" value="ABC_TRANSPORTER_2"/>
    <property type="match status" value="2"/>
</dbReference>
<keyword evidence="12" id="KW-1185">Reference proteome</keyword>
<evidence type="ECO:0000256" key="3">
    <source>
        <dbReference type="ARBA" id="ARBA00022692"/>
    </source>
</evidence>
<gene>
    <name evidence="11" type="ORF">L9F63_007846</name>
</gene>
<dbReference type="SUPFAM" id="SSF52540">
    <property type="entry name" value="P-loop containing nucleoside triphosphate hydrolases"/>
    <property type="match status" value="2"/>
</dbReference>
<dbReference type="PANTHER" id="PTHR24223:SF330">
    <property type="entry name" value="ATP-BINDING CASSETTE SUB-FAMILY C MEMBER 10"/>
    <property type="match status" value="1"/>
</dbReference>
<feature type="transmembrane region" description="Helical" evidence="8">
    <location>
        <begin position="47"/>
        <end position="71"/>
    </location>
</feature>
<evidence type="ECO:0000259" key="10">
    <source>
        <dbReference type="PROSITE" id="PS50929"/>
    </source>
</evidence>
<feature type="transmembrane region" description="Helical" evidence="8">
    <location>
        <begin position="672"/>
        <end position="692"/>
    </location>
</feature>
<reference evidence="11" key="1">
    <citation type="journal article" date="2023" name="IScience">
        <title>Live-bearing cockroach genome reveals convergent evolutionary mechanisms linked to viviparity in insects and beyond.</title>
        <authorList>
            <person name="Fouks B."/>
            <person name="Harrison M.C."/>
            <person name="Mikhailova A.A."/>
            <person name="Marchal E."/>
            <person name="English S."/>
            <person name="Carruthers M."/>
            <person name="Jennings E.C."/>
            <person name="Chiamaka E.L."/>
            <person name="Frigard R.A."/>
            <person name="Pippel M."/>
            <person name="Attardo G.M."/>
            <person name="Benoit J.B."/>
            <person name="Bornberg-Bauer E."/>
            <person name="Tobe S.S."/>
        </authorList>
    </citation>
    <scope>NUCLEOTIDE SEQUENCE</scope>
    <source>
        <strain evidence="11">Stay&amp;Tobe</strain>
    </source>
</reference>
<reference evidence="11" key="2">
    <citation type="submission" date="2023-05" db="EMBL/GenBank/DDBJ databases">
        <authorList>
            <person name="Fouks B."/>
        </authorList>
    </citation>
    <scope>NUCLEOTIDE SEQUENCE</scope>
    <source>
        <strain evidence="11">Stay&amp;Tobe</strain>
        <tissue evidence="11">Testes</tissue>
    </source>
</reference>
<keyword evidence="5" id="KW-0067">ATP-binding</keyword>
<keyword evidence="2" id="KW-0813">Transport</keyword>
<dbReference type="PANTHER" id="PTHR24223">
    <property type="entry name" value="ATP-BINDING CASSETTE SUB-FAMILY C"/>
    <property type="match status" value="1"/>
</dbReference>
<dbReference type="CDD" id="cd03250">
    <property type="entry name" value="ABCC_MRP_domain1"/>
    <property type="match status" value="1"/>
</dbReference>
<dbReference type="InterPro" id="IPR003593">
    <property type="entry name" value="AAA+_ATPase"/>
</dbReference>
<dbReference type="CDD" id="cd18605">
    <property type="entry name" value="ABC_6TM_MRP7_D2_like"/>
    <property type="match status" value="1"/>
</dbReference>
<keyword evidence="4" id="KW-0547">Nucleotide-binding</keyword>
<dbReference type="Proteomes" id="UP001233999">
    <property type="component" value="Unassembled WGS sequence"/>
</dbReference>
<feature type="transmembrane region" description="Helical" evidence="8">
    <location>
        <begin position="454"/>
        <end position="478"/>
    </location>
</feature>
<evidence type="ECO:0000256" key="7">
    <source>
        <dbReference type="ARBA" id="ARBA00023136"/>
    </source>
</evidence>
<dbReference type="GO" id="GO:0016887">
    <property type="term" value="F:ATP hydrolysis activity"/>
    <property type="evidence" value="ECO:0007669"/>
    <property type="project" value="InterPro"/>
</dbReference>
<protein>
    <recommendedName>
        <fullName evidence="13">Multidrug resistance-associated protein 7</fullName>
    </recommendedName>
</protein>
<dbReference type="EMBL" id="JASPKZ010010247">
    <property type="protein sequence ID" value="KAJ9574989.1"/>
    <property type="molecule type" value="Genomic_DNA"/>
</dbReference>
<dbReference type="InterPro" id="IPR011527">
    <property type="entry name" value="ABC1_TM_dom"/>
</dbReference>